<evidence type="ECO:0000313" key="4">
    <source>
        <dbReference type="EMBL" id="GLK81758.1"/>
    </source>
</evidence>
<feature type="domain" description="CBS" evidence="3">
    <location>
        <begin position="88"/>
        <end position="144"/>
    </location>
</feature>
<name>A0A9W6JUN1_9HYPH</name>
<accession>A0A9W6JUN1</accession>
<dbReference type="SMART" id="SM00116">
    <property type="entry name" value="CBS"/>
    <property type="match status" value="2"/>
</dbReference>
<dbReference type="PANTHER" id="PTHR43080">
    <property type="entry name" value="CBS DOMAIN-CONTAINING PROTEIN CBSX3, MITOCHONDRIAL"/>
    <property type="match status" value="1"/>
</dbReference>
<evidence type="ECO:0000256" key="1">
    <source>
        <dbReference type="ARBA" id="ARBA00023122"/>
    </source>
</evidence>
<feature type="domain" description="CBS" evidence="3">
    <location>
        <begin position="5"/>
        <end position="63"/>
    </location>
</feature>
<dbReference type="InterPro" id="IPR051257">
    <property type="entry name" value="Diverse_CBS-Domain"/>
</dbReference>
<dbReference type="PROSITE" id="PS51371">
    <property type="entry name" value="CBS"/>
    <property type="match status" value="2"/>
</dbReference>
<dbReference type="InterPro" id="IPR000644">
    <property type="entry name" value="CBS_dom"/>
</dbReference>
<evidence type="ECO:0000256" key="2">
    <source>
        <dbReference type="PROSITE-ProRule" id="PRU00703"/>
    </source>
</evidence>
<keyword evidence="5" id="KW-1185">Reference proteome</keyword>
<dbReference type="Pfam" id="PF00571">
    <property type="entry name" value="CBS"/>
    <property type="match status" value="2"/>
</dbReference>
<reference evidence="4" key="1">
    <citation type="journal article" date="2014" name="Int. J. Syst. Evol. Microbiol.">
        <title>Complete genome sequence of Corynebacterium casei LMG S-19264T (=DSM 44701T), isolated from a smear-ripened cheese.</title>
        <authorList>
            <consortium name="US DOE Joint Genome Institute (JGI-PGF)"/>
            <person name="Walter F."/>
            <person name="Albersmeier A."/>
            <person name="Kalinowski J."/>
            <person name="Ruckert C."/>
        </authorList>
    </citation>
    <scope>NUCLEOTIDE SEQUENCE</scope>
    <source>
        <strain evidence="4">VKM B-2748</strain>
    </source>
</reference>
<dbReference type="Gene3D" id="3.10.580.10">
    <property type="entry name" value="CBS-domain"/>
    <property type="match status" value="1"/>
</dbReference>
<protein>
    <recommendedName>
        <fullName evidence="3">CBS domain-containing protein</fullName>
    </recommendedName>
</protein>
<proteinExistence type="predicted"/>
<dbReference type="CDD" id="cd04600">
    <property type="entry name" value="CBS_pair_HPP_assoc"/>
    <property type="match status" value="1"/>
</dbReference>
<organism evidence="4 5">
    <name type="scientific">Methylopila turkensis</name>
    <dbReference type="NCBI Taxonomy" id="1437816"/>
    <lineage>
        <taxon>Bacteria</taxon>
        <taxon>Pseudomonadati</taxon>
        <taxon>Pseudomonadota</taxon>
        <taxon>Alphaproteobacteria</taxon>
        <taxon>Hyphomicrobiales</taxon>
        <taxon>Methylopilaceae</taxon>
        <taxon>Methylopila</taxon>
    </lineage>
</organism>
<dbReference type="InterPro" id="IPR046342">
    <property type="entry name" value="CBS_dom_sf"/>
</dbReference>
<dbReference type="EMBL" id="BSFL01000005">
    <property type="protein sequence ID" value="GLK81758.1"/>
    <property type="molecule type" value="Genomic_DNA"/>
</dbReference>
<evidence type="ECO:0000259" key="3">
    <source>
        <dbReference type="PROSITE" id="PS51371"/>
    </source>
</evidence>
<sequence length="147" mass="15808">MPDVMTRNVVAVAPHDPLPQALDLLRRHHVKALPVTDAARKVLGMVTQTDLLEKAVWRGKGPSLTFENRLRLTLTRVRAPHGAVEDIMTSPVATVGLDAPIGEVALRMSASRLNHLPVVDDRGRLEGVVCQITLMAALMADAAEAAA</sequence>
<dbReference type="Proteomes" id="UP001143309">
    <property type="component" value="Unassembled WGS sequence"/>
</dbReference>
<dbReference type="SUPFAM" id="SSF54631">
    <property type="entry name" value="CBS-domain pair"/>
    <property type="match status" value="1"/>
</dbReference>
<dbReference type="AlphaFoldDB" id="A0A9W6JUN1"/>
<gene>
    <name evidence="4" type="ORF">GCM10008174_34990</name>
</gene>
<dbReference type="PANTHER" id="PTHR43080:SF29">
    <property type="entry name" value="OS02G0818000 PROTEIN"/>
    <property type="match status" value="1"/>
</dbReference>
<reference evidence="4" key="2">
    <citation type="submission" date="2023-01" db="EMBL/GenBank/DDBJ databases">
        <authorList>
            <person name="Sun Q."/>
            <person name="Evtushenko L."/>
        </authorList>
    </citation>
    <scope>NUCLEOTIDE SEQUENCE</scope>
    <source>
        <strain evidence="4">VKM B-2748</strain>
    </source>
</reference>
<keyword evidence="1 2" id="KW-0129">CBS domain</keyword>
<evidence type="ECO:0000313" key="5">
    <source>
        <dbReference type="Proteomes" id="UP001143309"/>
    </source>
</evidence>
<comment type="caution">
    <text evidence="4">The sequence shown here is derived from an EMBL/GenBank/DDBJ whole genome shotgun (WGS) entry which is preliminary data.</text>
</comment>